<feature type="domain" description="PPPDE" evidence="4">
    <location>
        <begin position="415"/>
        <end position="545"/>
    </location>
</feature>
<dbReference type="Pfam" id="PF05903">
    <property type="entry name" value="Peptidase_C97"/>
    <property type="match status" value="1"/>
</dbReference>
<dbReference type="GO" id="GO:0070646">
    <property type="term" value="P:protein modification by small protein removal"/>
    <property type="evidence" value="ECO:0007669"/>
    <property type="project" value="TreeGrafter"/>
</dbReference>
<dbReference type="Gene3D" id="3.90.1720.30">
    <property type="entry name" value="PPPDE domains"/>
    <property type="match status" value="1"/>
</dbReference>
<comment type="caution">
    <text evidence="5">The sequence shown here is derived from an EMBL/GenBank/DDBJ whole genome shotgun (WGS) entry which is preliminary data.</text>
</comment>
<reference evidence="5" key="1">
    <citation type="submission" date="2023-08" db="EMBL/GenBank/DDBJ databases">
        <authorList>
            <person name="Chen Y."/>
            <person name="Shah S."/>
            <person name="Dougan E. K."/>
            <person name="Thang M."/>
            <person name="Chan C."/>
        </authorList>
    </citation>
    <scope>NUCLEOTIDE SEQUENCE</scope>
</reference>
<dbReference type="PANTHER" id="PTHR12378:SF7">
    <property type="entry name" value="DESUMOYLATING ISOPEPTIDASE 1"/>
    <property type="match status" value="1"/>
</dbReference>
<dbReference type="GO" id="GO:0008233">
    <property type="term" value="F:peptidase activity"/>
    <property type="evidence" value="ECO:0007669"/>
    <property type="project" value="UniProtKB-KW"/>
</dbReference>
<keyword evidence="3" id="KW-0378">Hydrolase</keyword>
<evidence type="ECO:0000256" key="3">
    <source>
        <dbReference type="ARBA" id="ARBA00022801"/>
    </source>
</evidence>
<dbReference type="InterPro" id="IPR042266">
    <property type="entry name" value="PPPDE_sf"/>
</dbReference>
<sequence length="604" mass="68071">MLVALYAKDLSVLQLLSALDSFASLGLPYHLLFESVLVELLQRKQLSWQQAIAVMESFAAVRLRIPELSQIYGRLRRQQELARLPTMGMVRFLYAATRLDLTDQAGLDVREMISRILAETSPYRALPLEDTVAIIQSLLLSGTVPPDMQLRHLLSWTADMRPRQLSEESLTVLRHYSFFILAQADAKARGSLQRMPVEIQTQISELLCHRSPCWTNPITDLTRTMRSEVSELLESVPGVEHGVSLGPAGLAELEVDGALWLLDGPEAFFRPFAELRYTPQERQRHWLLERLLSSDVARRSIADFYPPALDWPKKRGPMRLNWQQWSQAGPEARRRLLGLGEEHVVQPGLRAGLFEVLVLVYDKELQLIWCVLQAMLLDWLEDWLAPCCMTGPCFNCNPGKSQKQPLLRTLRSPGHEVELAVSPLGSLRGLGGYHTSVLIGGEEYYFSPTGLHCSSKVHSHPEGVMVRVFVGESAASGAELLAFFSEHFQEGSYDLLRKNCNAFTDCALYFLCEQRLDLRYRAIERLAWLADDKTGILQSITKGEYKPNPAAEDFDAEAILQDIDAARWEGSEISQDPVEVTEVIPVDSSGYDLQDPGEMVVQRL</sequence>
<dbReference type="AlphaFoldDB" id="A0AA36I0S0"/>
<keyword evidence="2" id="KW-0645">Protease</keyword>
<evidence type="ECO:0000313" key="5">
    <source>
        <dbReference type="EMBL" id="CAJ1378911.1"/>
    </source>
</evidence>
<protein>
    <recommendedName>
        <fullName evidence="4">PPPDE domain-containing protein</fullName>
    </recommendedName>
</protein>
<gene>
    <name evidence="5" type="ORF">EVOR1521_LOCUS7301</name>
</gene>
<evidence type="ECO:0000259" key="4">
    <source>
        <dbReference type="PROSITE" id="PS51858"/>
    </source>
</evidence>
<evidence type="ECO:0000256" key="2">
    <source>
        <dbReference type="ARBA" id="ARBA00022670"/>
    </source>
</evidence>
<accession>A0AA36I0S0</accession>
<keyword evidence="6" id="KW-1185">Reference proteome</keyword>
<dbReference type="PANTHER" id="PTHR12378">
    <property type="entry name" value="DESUMOYLATING ISOPEPTIDASE"/>
    <property type="match status" value="1"/>
</dbReference>
<dbReference type="EMBL" id="CAUJNA010000580">
    <property type="protein sequence ID" value="CAJ1378911.1"/>
    <property type="molecule type" value="Genomic_DNA"/>
</dbReference>
<dbReference type="Proteomes" id="UP001178507">
    <property type="component" value="Unassembled WGS sequence"/>
</dbReference>
<evidence type="ECO:0000256" key="1">
    <source>
        <dbReference type="ARBA" id="ARBA00008140"/>
    </source>
</evidence>
<dbReference type="SMART" id="SM01179">
    <property type="entry name" value="DUF862"/>
    <property type="match status" value="1"/>
</dbReference>
<organism evidence="5 6">
    <name type="scientific">Effrenium voratum</name>
    <dbReference type="NCBI Taxonomy" id="2562239"/>
    <lineage>
        <taxon>Eukaryota</taxon>
        <taxon>Sar</taxon>
        <taxon>Alveolata</taxon>
        <taxon>Dinophyceae</taxon>
        <taxon>Suessiales</taxon>
        <taxon>Symbiodiniaceae</taxon>
        <taxon>Effrenium</taxon>
    </lineage>
</organism>
<dbReference type="InterPro" id="IPR008580">
    <property type="entry name" value="PPPDE_dom"/>
</dbReference>
<dbReference type="GO" id="GO:0006508">
    <property type="term" value="P:proteolysis"/>
    <property type="evidence" value="ECO:0007669"/>
    <property type="project" value="UniProtKB-KW"/>
</dbReference>
<evidence type="ECO:0000313" key="6">
    <source>
        <dbReference type="Proteomes" id="UP001178507"/>
    </source>
</evidence>
<name>A0AA36I0S0_9DINO</name>
<dbReference type="PROSITE" id="PS51858">
    <property type="entry name" value="PPPDE"/>
    <property type="match status" value="1"/>
</dbReference>
<proteinExistence type="inferred from homology"/>
<comment type="similarity">
    <text evidence="1">Belongs to the DeSI family.</text>
</comment>